<feature type="domain" description="GH26" evidence="5">
    <location>
        <begin position="34"/>
        <end position="378"/>
    </location>
</feature>
<comment type="caution">
    <text evidence="6">The sequence shown here is derived from an EMBL/GenBank/DDBJ whole genome shotgun (WGS) entry which is preliminary data.</text>
</comment>
<dbReference type="AlphaFoldDB" id="A0A562I8J0"/>
<feature type="compositionally biased region" description="Low complexity" evidence="4">
    <location>
        <begin position="1"/>
        <end position="14"/>
    </location>
</feature>
<comment type="similarity">
    <text evidence="3">Belongs to the glycosyl hydrolase 26 family.</text>
</comment>
<evidence type="ECO:0000259" key="5">
    <source>
        <dbReference type="PROSITE" id="PS51764"/>
    </source>
</evidence>
<dbReference type="Proteomes" id="UP000319825">
    <property type="component" value="Unassembled WGS sequence"/>
</dbReference>
<dbReference type="OrthoDB" id="976137at2"/>
<sequence length="378" mass="39918">MSPGPTAAPTSAPAPAAPGPSPRRRSGRWWLLPVAAGVVVLNVTVALATNGDLPGQPAPVATDASHDAGLGPAAPGARPTPSGSQGFGSNPSPSVSSSPSASGGASSGGFPGGRNTLPGAGIHLLDGESFAAALARSDRAYGPLRMVRVFYPGLPPTWRGSRADVAGRTVVVSFKAAPAEVAAGRHDSRLSAWFASVPRDLDVYWSYFHEPEDDIARGAYTAAQYRAAWQRLARLADQAGNGRLRSTLILMCWTLNPRSGRTFEHYWPGGDAVDVLGWDCYNSGGKYGRYTAPEQVFGPMIAKSRALSKPWGLAETGSLRIPGDAGAGRAAWIRAMSRYLDAQRPLWVAYYDYQVPDGDFRLTDAPSREAWRAWCAAA</sequence>
<dbReference type="SUPFAM" id="SSF51445">
    <property type="entry name" value="(Trans)glycosidases"/>
    <property type="match status" value="1"/>
</dbReference>
<feature type="active site" description="Proton donor" evidence="3">
    <location>
        <position position="210"/>
    </location>
</feature>
<evidence type="ECO:0000313" key="7">
    <source>
        <dbReference type="Proteomes" id="UP000319825"/>
    </source>
</evidence>
<evidence type="ECO:0000313" key="6">
    <source>
        <dbReference type="EMBL" id="TWH67337.1"/>
    </source>
</evidence>
<dbReference type="EMBL" id="VLKE01000001">
    <property type="protein sequence ID" value="TWH67337.1"/>
    <property type="molecule type" value="Genomic_DNA"/>
</dbReference>
<organism evidence="6 7">
    <name type="scientific">Micromonospora olivasterospora</name>
    <dbReference type="NCBI Taxonomy" id="1880"/>
    <lineage>
        <taxon>Bacteria</taxon>
        <taxon>Bacillati</taxon>
        <taxon>Actinomycetota</taxon>
        <taxon>Actinomycetes</taxon>
        <taxon>Micromonosporales</taxon>
        <taxon>Micromonosporaceae</taxon>
        <taxon>Micromonospora</taxon>
    </lineage>
</organism>
<proteinExistence type="inferred from homology"/>
<dbReference type="PROSITE" id="PS51764">
    <property type="entry name" value="GH26"/>
    <property type="match status" value="1"/>
</dbReference>
<evidence type="ECO:0000256" key="4">
    <source>
        <dbReference type="SAM" id="MobiDB-lite"/>
    </source>
</evidence>
<feature type="compositionally biased region" description="Low complexity" evidence="4">
    <location>
        <begin position="68"/>
        <end position="104"/>
    </location>
</feature>
<dbReference type="InterPro" id="IPR017853">
    <property type="entry name" value="GH"/>
</dbReference>
<reference evidence="6 7" key="1">
    <citation type="submission" date="2019-07" db="EMBL/GenBank/DDBJ databases">
        <title>R&amp;d 2014.</title>
        <authorList>
            <person name="Klenk H.-P."/>
        </authorList>
    </citation>
    <scope>NUCLEOTIDE SEQUENCE [LARGE SCALE GENOMIC DNA]</scope>
    <source>
        <strain evidence="6 7">DSM 43868</strain>
    </source>
</reference>
<feature type="region of interest" description="Disordered" evidence="4">
    <location>
        <begin position="52"/>
        <end position="113"/>
    </location>
</feature>
<keyword evidence="1 3" id="KW-0378">Hydrolase</keyword>
<feature type="region of interest" description="Disordered" evidence="4">
    <location>
        <begin position="1"/>
        <end position="25"/>
    </location>
</feature>
<feature type="active site" description="Nucleophile" evidence="3">
    <location>
        <position position="315"/>
    </location>
</feature>
<gene>
    <name evidence="6" type="ORF">JD77_02312</name>
</gene>
<dbReference type="InterPro" id="IPR022790">
    <property type="entry name" value="GH26_dom"/>
</dbReference>
<accession>A0A562I8J0</accession>
<dbReference type="Gene3D" id="3.20.20.80">
    <property type="entry name" value="Glycosidases"/>
    <property type="match status" value="1"/>
</dbReference>
<name>A0A562I8J0_MICOL</name>
<protein>
    <recommendedName>
        <fullName evidence="5">GH26 domain-containing protein</fullName>
    </recommendedName>
</protein>
<dbReference type="RefSeq" id="WP_145774217.1">
    <property type="nucleotide sequence ID" value="NZ_BAAATQ010000231.1"/>
</dbReference>
<evidence type="ECO:0000256" key="2">
    <source>
        <dbReference type="ARBA" id="ARBA00023295"/>
    </source>
</evidence>
<keyword evidence="7" id="KW-1185">Reference proteome</keyword>
<evidence type="ECO:0000256" key="1">
    <source>
        <dbReference type="ARBA" id="ARBA00022801"/>
    </source>
</evidence>
<keyword evidence="2 3" id="KW-0326">Glycosidase</keyword>
<dbReference type="GO" id="GO:0004553">
    <property type="term" value="F:hydrolase activity, hydrolyzing O-glycosyl compounds"/>
    <property type="evidence" value="ECO:0007669"/>
    <property type="project" value="InterPro"/>
</dbReference>
<evidence type="ECO:0000256" key="3">
    <source>
        <dbReference type="PROSITE-ProRule" id="PRU01100"/>
    </source>
</evidence>